<feature type="domain" description="Tyr recombinase" evidence="2">
    <location>
        <begin position="28"/>
        <end position="157"/>
    </location>
</feature>
<dbReference type="InterPro" id="IPR011010">
    <property type="entry name" value="DNA_brk_join_enz"/>
</dbReference>
<evidence type="ECO:0000256" key="1">
    <source>
        <dbReference type="ARBA" id="ARBA00023172"/>
    </source>
</evidence>
<dbReference type="PROSITE" id="PS51898">
    <property type="entry name" value="TYR_RECOMBINASE"/>
    <property type="match status" value="1"/>
</dbReference>
<organism evidence="3 4">
    <name type="scientific">Clostridium ljungdahlii</name>
    <dbReference type="NCBI Taxonomy" id="1538"/>
    <lineage>
        <taxon>Bacteria</taxon>
        <taxon>Bacillati</taxon>
        <taxon>Bacillota</taxon>
        <taxon>Clostridia</taxon>
        <taxon>Eubacteriales</taxon>
        <taxon>Clostridiaceae</taxon>
        <taxon>Clostridium</taxon>
    </lineage>
</organism>
<dbReference type="GO" id="GO:0003677">
    <property type="term" value="F:DNA binding"/>
    <property type="evidence" value="ECO:0007669"/>
    <property type="project" value="InterPro"/>
</dbReference>
<dbReference type="Gene3D" id="1.10.443.10">
    <property type="entry name" value="Intergrase catalytic core"/>
    <property type="match status" value="1"/>
</dbReference>
<dbReference type="InterPro" id="IPR013762">
    <property type="entry name" value="Integrase-like_cat_sf"/>
</dbReference>
<name>A0A168R9M6_9CLOT</name>
<accession>A0A168R9M6</accession>
<dbReference type="OrthoDB" id="1938416at2"/>
<dbReference type="GO" id="GO:0015074">
    <property type="term" value="P:DNA integration"/>
    <property type="evidence" value="ECO:0007669"/>
    <property type="project" value="InterPro"/>
</dbReference>
<evidence type="ECO:0000259" key="2">
    <source>
        <dbReference type="PROSITE" id="PS51898"/>
    </source>
</evidence>
<proteinExistence type="predicted"/>
<protein>
    <submittedName>
        <fullName evidence="3">Integrase</fullName>
    </submittedName>
</protein>
<dbReference type="SUPFAM" id="SSF56349">
    <property type="entry name" value="DNA breaking-rejoining enzymes"/>
    <property type="match status" value="1"/>
</dbReference>
<sequence>MFNSDKSALSDSICFFNDIVKLCGRDNSRTLSMTRNDFDKLLFTMNKSVSSAKIAIELCGRFGLRVSETTKLQYRDIVIHEDGFVSINIVDSKGGRSRVIKTSNPSDVLFLDLITSNRNDKFRVVPINSKSVNEFVQRYLELSGWKNILRQKQACML</sequence>
<keyword evidence="1" id="KW-0233">DNA recombination</keyword>
<dbReference type="EMBL" id="LITT01000011">
    <property type="protein sequence ID" value="OAA90398.1"/>
    <property type="molecule type" value="Genomic_DNA"/>
</dbReference>
<reference evidence="3 4" key="1">
    <citation type="journal article" date="2015" name="Biotechnol. Bioeng.">
        <title>Genome sequence and phenotypic characterization of Caulobacter segnis.</title>
        <authorList>
            <person name="Patel S."/>
            <person name="Fletcher B."/>
            <person name="Scott D.C."/>
            <person name="Ely B."/>
        </authorList>
    </citation>
    <scope>NUCLEOTIDE SEQUENCE [LARGE SCALE GENOMIC DNA]</scope>
    <source>
        <strain evidence="3 4">ERI-2</strain>
    </source>
</reference>
<dbReference type="InterPro" id="IPR002104">
    <property type="entry name" value="Integrase_catalytic"/>
</dbReference>
<evidence type="ECO:0000313" key="4">
    <source>
        <dbReference type="Proteomes" id="UP000077407"/>
    </source>
</evidence>
<evidence type="ECO:0000313" key="3">
    <source>
        <dbReference type="EMBL" id="OAA90398.1"/>
    </source>
</evidence>
<dbReference type="GO" id="GO:0006310">
    <property type="term" value="P:DNA recombination"/>
    <property type="evidence" value="ECO:0007669"/>
    <property type="project" value="UniProtKB-KW"/>
</dbReference>
<dbReference type="PATRIC" id="fig|1538.10.peg.204"/>
<dbReference type="Proteomes" id="UP000077407">
    <property type="component" value="Unassembled WGS sequence"/>
</dbReference>
<dbReference type="AlphaFoldDB" id="A0A168R9M6"/>
<gene>
    <name evidence="3" type="ORF">WY13_01301</name>
</gene>
<comment type="caution">
    <text evidence="3">The sequence shown here is derived from an EMBL/GenBank/DDBJ whole genome shotgun (WGS) entry which is preliminary data.</text>
</comment>